<gene>
    <name evidence="1" type="ORF">HMPREF0045_00404</name>
</gene>
<name>G9PE11_9ACTO</name>
<dbReference type="AlphaFoldDB" id="G9PE11"/>
<protein>
    <submittedName>
        <fullName evidence="1">Uncharacterized protein</fullName>
    </submittedName>
</protein>
<dbReference type="HOGENOM" id="CLU_2379742_0_0_11"/>
<evidence type="ECO:0000313" key="2">
    <source>
        <dbReference type="Proteomes" id="UP000003822"/>
    </source>
</evidence>
<reference evidence="1 2" key="1">
    <citation type="submission" date="2011-10" db="EMBL/GenBank/DDBJ databases">
        <title>The Genome Sequence of Actinomyces graevenitzii C83.</title>
        <authorList>
            <consortium name="The Broad Institute Genome Sequencing Platform"/>
            <consortium name="The Broad Institute Genome Sequencing Center for Infectious Disease"/>
            <person name="Earl A."/>
            <person name="Ward D."/>
            <person name="Feldgarden M."/>
            <person name="Gevers D."/>
            <person name="Sibley C.D."/>
            <person name="Field T.R."/>
            <person name="Grinwis M."/>
            <person name="Eshaghurshan C.S."/>
            <person name="Surette M.G."/>
            <person name="Young S.K."/>
            <person name="Zeng Q."/>
            <person name="Gargeya S."/>
            <person name="Fitzgerald M."/>
            <person name="Haas B."/>
            <person name="Abouelleil A."/>
            <person name="Alvarado L."/>
            <person name="Arachchi H.M."/>
            <person name="Berlin A."/>
            <person name="Brown A."/>
            <person name="Chapman S.B."/>
            <person name="Chen Z."/>
            <person name="Dunbar C."/>
            <person name="Freedman E."/>
            <person name="Gearin G."/>
            <person name="Goldberg J."/>
            <person name="Griggs A."/>
            <person name="Gujja S."/>
            <person name="Heiman D."/>
            <person name="Howarth C."/>
            <person name="Larson L."/>
            <person name="Lui A."/>
            <person name="MacDonald P.J.P."/>
            <person name="Montmayeur A."/>
            <person name="Murphy C."/>
            <person name="Neiman D."/>
            <person name="Pearson M."/>
            <person name="Priest M."/>
            <person name="Roberts A."/>
            <person name="Saif S."/>
            <person name="Shea T."/>
            <person name="Shenoy N."/>
            <person name="Sisk P."/>
            <person name="Stolte C."/>
            <person name="Sykes S."/>
            <person name="Wortman J."/>
            <person name="Nusbaum C."/>
            <person name="Birren B."/>
        </authorList>
    </citation>
    <scope>NUCLEOTIDE SEQUENCE [LARGE SCALE GENOMIC DNA]</scope>
    <source>
        <strain evidence="1 2">C83</strain>
    </source>
</reference>
<evidence type="ECO:0000313" key="1">
    <source>
        <dbReference type="EMBL" id="EHM88991.1"/>
    </source>
</evidence>
<organism evidence="1 2">
    <name type="scientific">Actinomyces graevenitzii C83</name>
    <dbReference type="NCBI Taxonomy" id="435830"/>
    <lineage>
        <taxon>Bacteria</taxon>
        <taxon>Bacillati</taxon>
        <taxon>Actinomycetota</taxon>
        <taxon>Actinomycetes</taxon>
        <taxon>Actinomycetales</taxon>
        <taxon>Actinomycetaceae</taxon>
        <taxon>Actinomyces</taxon>
    </lineage>
</organism>
<comment type="caution">
    <text evidence="1">The sequence shown here is derived from an EMBL/GenBank/DDBJ whole genome shotgun (WGS) entry which is preliminary data.</text>
</comment>
<accession>G9PE11</accession>
<proteinExistence type="predicted"/>
<dbReference type="eggNOG" id="ENOG5031IH0">
    <property type="taxonomic scope" value="Bacteria"/>
</dbReference>
<dbReference type="Proteomes" id="UP000003822">
    <property type="component" value="Unassembled WGS sequence"/>
</dbReference>
<keyword evidence="2" id="KW-1185">Reference proteome</keyword>
<sequence>MFKAPVDSFGRAIGGVGMIEVGQDVPGSAFECPAQRNELSQTPRYTRAGQCINFGLHHGLARSRVGRAVGINDVLVGTPGDLEGDVLLTGKQVE</sequence>
<dbReference type="EMBL" id="ACRN01000002">
    <property type="protein sequence ID" value="EHM88991.1"/>
    <property type="molecule type" value="Genomic_DNA"/>
</dbReference>